<evidence type="ECO:0000256" key="14">
    <source>
        <dbReference type="SAM" id="Phobius"/>
    </source>
</evidence>
<evidence type="ECO:0000256" key="10">
    <source>
        <dbReference type="ARBA" id="ARBA00023209"/>
    </source>
</evidence>
<evidence type="ECO:0000256" key="8">
    <source>
        <dbReference type="ARBA" id="ARBA00023098"/>
    </source>
</evidence>
<dbReference type="Proteomes" id="UP001295684">
    <property type="component" value="Unassembled WGS sequence"/>
</dbReference>
<evidence type="ECO:0000256" key="3">
    <source>
        <dbReference type="ARBA" id="ARBA00019082"/>
    </source>
</evidence>
<evidence type="ECO:0000256" key="11">
    <source>
        <dbReference type="ARBA" id="ARBA00023264"/>
    </source>
</evidence>
<evidence type="ECO:0000313" key="16">
    <source>
        <dbReference type="Proteomes" id="UP001295684"/>
    </source>
</evidence>
<keyword evidence="9 14" id="KW-0472">Membrane</keyword>
<protein>
    <recommendedName>
        <fullName evidence="3">Glycerophosphocholine acyltransferase 1</fullName>
    </recommendedName>
</protein>
<dbReference type="InterPro" id="IPR021261">
    <property type="entry name" value="GPCAT"/>
</dbReference>
<evidence type="ECO:0000256" key="9">
    <source>
        <dbReference type="ARBA" id="ARBA00023136"/>
    </source>
</evidence>
<accession>A0AAD1UNW0</accession>
<evidence type="ECO:0000256" key="2">
    <source>
        <dbReference type="ARBA" id="ARBA00006675"/>
    </source>
</evidence>
<proteinExistence type="inferred from homology"/>
<keyword evidence="10" id="KW-0594">Phospholipid biosynthesis</keyword>
<feature type="transmembrane region" description="Helical" evidence="14">
    <location>
        <begin position="197"/>
        <end position="221"/>
    </location>
</feature>
<comment type="subcellular location">
    <subcellularLocation>
        <location evidence="1">Membrane</location>
        <topology evidence="1">Multi-pass membrane protein</topology>
    </subcellularLocation>
</comment>
<evidence type="ECO:0000256" key="7">
    <source>
        <dbReference type="ARBA" id="ARBA00022989"/>
    </source>
</evidence>
<comment type="similarity">
    <text evidence="2">Belongs to the GPC1 family.</text>
</comment>
<evidence type="ECO:0000313" key="15">
    <source>
        <dbReference type="EMBL" id="CAI2370863.1"/>
    </source>
</evidence>
<evidence type="ECO:0000256" key="5">
    <source>
        <dbReference type="ARBA" id="ARBA00022679"/>
    </source>
</evidence>
<gene>
    <name evidence="15" type="ORF">ECRASSUSDP1_LOCUS12182</name>
</gene>
<dbReference type="EMBL" id="CAMPGE010012075">
    <property type="protein sequence ID" value="CAI2370863.1"/>
    <property type="molecule type" value="Genomic_DNA"/>
</dbReference>
<keyword evidence="8" id="KW-0443">Lipid metabolism</keyword>
<sequence length="410" mass="48332">MSSSDEELDAVLELPELGRTHSQVQVYENLFGNLNVPLQRTHSLMSDILEEESEIQSLQMEINESVNFVQKEIKQVEDKFKGQEEKLSSAKQGVREKFKKKKQDLLKKINNAKTRRQFDKITFYLALIMIQYKSFVLGMNPDNGVYILNLILLVLLLIWRNITYRLDNSHYYMMEFCYFANVILYTFIFFFPENRTLYLACFAFCCGPVGWALALVGCSFVIHNVNQLTSIFIHFTPMVLMMNLHWRTQYNEDRGWKLYDAKKDEFGWEFIKDYYKSAITVYLVWAVLYYLLVYVILKNRITERNYTTLANYHINKNSSVGKFIMKLGPNYQGLMYVGSHFLSVMVIFTVTLASYFNMWVNIVIMFLASSVSIWNGATFYMEYFSKKYEINLKKLEETEVDTDKSKSKKE</sequence>
<feature type="transmembrane region" description="Helical" evidence="14">
    <location>
        <begin position="171"/>
        <end position="191"/>
    </location>
</feature>
<reference evidence="15" key="1">
    <citation type="submission" date="2023-07" db="EMBL/GenBank/DDBJ databases">
        <authorList>
            <consortium name="AG Swart"/>
            <person name="Singh M."/>
            <person name="Singh A."/>
            <person name="Seah K."/>
            <person name="Emmerich C."/>
        </authorList>
    </citation>
    <scope>NUCLEOTIDE SEQUENCE</scope>
    <source>
        <strain evidence="15">DP1</strain>
    </source>
</reference>
<evidence type="ECO:0000256" key="13">
    <source>
        <dbReference type="SAM" id="Coils"/>
    </source>
</evidence>
<keyword evidence="6 14" id="KW-0812">Transmembrane</keyword>
<dbReference type="GO" id="GO:0006656">
    <property type="term" value="P:phosphatidylcholine biosynthetic process"/>
    <property type="evidence" value="ECO:0007669"/>
    <property type="project" value="TreeGrafter"/>
</dbReference>
<keyword evidence="4" id="KW-0444">Lipid biosynthesis</keyword>
<keyword evidence="16" id="KW-1185">Reference proteome</keyword>
<feature type="transmembrane region" description="Helical" evidence="14">
    <location>
        <begin position="334"/>
        <end position="356"/>
    </location>
</feature>
<evidence type="ECO:0000256" key="6">
    <source>
        <dbReference type="ARBA" id="ARBA00022692"/>
    </source>
</evidence>
<organism evidence="15 16">
    <name type="scientific">Euplotes crassus</name>
    <dbReference type="NCBI Taxonomy" id="5936"/>
    <lineage>
        <taxon>Eukaryota</taxon>
        <taxon>Sar</taxon>
        <taxon>Alveolata</taxon>
        <taxon>Ciliophora</taxon>
        <taxon>Intramacronucleata</taxon>
        <taxon>Spirotrichea</taxon>
        <taxon>Hypotrichia</taxon>
        <taxon>Euplotida</taxon>
        <taxon>Euplotidae</taxon>
        <taxon>Moneuplotes</taxon>
    </lineage>
</organism>
<keyword evidence="5" id="KW-0808">Transferase</keyword>
<evidence type="ECO:0000256" key="1">
    <source>
        <dbReference type="ARBA" id="ARBA00004141"/>
    </source>
</evidence>
<keyword evidence="13" id="KW-0175">Coiled coil</keyword>
<keyword evidence="12" id="KW-0012">Acyltransferase</keyword>
<dbReference type="PANTHER" id="PTHR31201:SF1">
    <property type="entry name" value="GLYCEROPHOSPHOCHOLINE ACYLTRANSFERASE 1"/>
    <property type="match status" value="1"/>
</dbReference>
<comment type="caution">
    <text evidence="15">The sequence shown here is derived from an EMBL/GenBank/DDBJ whole genome shotgun (WGS) entry which is preliminary data.</text>
</comment>
<dbReference type="AlphaFoldDB" id="A0AAD1UNW0"/>
<dbReference type="GO" id="GO:0016746">
    <property type="term" value="F:acyltransferase activity"/>
    <property type="evidence" value="ECO:0007669"/>
    <property type="project" value="UniProtKB-KW"/>
</dbReference>
<feature type="transmembrane region" description="Helical" evidence="14">
    <location>
        <begin position="279"/>
        <end position="297"/>
    </location>
</feature>
<feature type="transmembrane region" description="Helical" evidence="14">
    <location>
        <begin position="143"/>
        <end position="159"/>
    </location>
</feature>
<feature type="transmembrane region" description="Helical" evidence="14">
    <location>
        <begin position="362"/>
        <end position="384"/>
    </location>
</feature>
<feature type="transmembrane region" description="Helical" evidence="14">
    <location>
        <begin position="228"/>
        <end position="246"/>
    </location>
</feature>
<dbReference type="Pfam" id="PF10998">
    <property type="entry name" value="DUF2838"/>
    <property type="match status" value="1"/>
</dbReference>
<dbReference type="GO" id="GO:0016020">
    <property type="term" value="C:membrane"/>
    <property type="evidence" value="ECO:0007669"/>
    <property type="project" value="UniProtKB-SubCell"/>
</dbReference>
<dbReference type="PANTHER" id="PTHR31201">
    <property type="entry name" value="OS01G0585100 PROTEIN"/>
    <property type="match status" value="1"/>
</dbReference>
<keyword evidence="7 14" id="KW-1133">Transmembrane helix</keyword>
<evidence type="ECO:0000256" key="4">
    <source>
        <dbReference type="ARBA" id="ARBA00022516"/>
    </source>
</evidence>
<feature type="transmembrane region" description="Helical" evidence="14">
    <location>
        <begin position="121"/>
        <end position="137"/>
    </location>
</feature>
<keyword evidence="11" id="KW-1208">Phospholipid metabolism</keyword>
<name>A0AAD1UNW0_EUPCR</name>
<feature type="coiled-coil region" evidence="13">
    <location>
        <begin position="59"/>
        <end position="115"/>
    </location>
</feature>
<evidence type="ECO:0000256" key="12">
    <source>
        <dbReference type="ARBA" id="ARBA00023315"/>
    </source>
</evidence>